<accession>A0A1U6I7L3</accession>
<gene>
    <name evidence="1" type="ORF">SAMN06295987_104323</name>
</gene>
<dbReference type="EMBL" id="FVZE01000004">
    <property type="protein sequence ID" value="SLK04004.1"/>
    <property type="molecule type" value="Genomic_DNA"/>
</dbReference>
<organism evidence="1 2">
    <name type="scientific">Novosphingobium mathurense</name>
    <dbReference type="NCBI Taxonomy" id="428990"/>
    <lineage>
        <taxon>Bacteria</taxon>
        <taxon>Pseudomonadati</taxon>
        <taxon>Pseudomonadota</taxon>
        <taxon>Alphaproteobacteria</taxon>
        <taxon>Sphingomonadales</taxon>
        <taxon>Sphingomonadaceae</taxon>
        <taxon>Novosphingobium</taxon>
    </lineage>
</organism>
<protein>
    <submittedName>
        <fullName evidence="1">Uncharacterized protein</fullName>
    </submittedName>
</protein>
<reference evidence="2" key="1">
    <citation type="submission" date="2017-02" db="EMBL/GenBank/DDBJ databases">
        <authorList>
            <person name="Varghese N."/>
            <person name="Submissions S."/>
        </authorList>
    </citation>
    <scope>NUCLEOTIDE SEQUENCE [LARGE SCALE GENOMIC DNA]</scope>
    <source>
        <strain evidence="2">SM117</strain>
    </source>
</reference>
<sequence length="63" mass="7161">MNLTDPATDWTNQTWEERLEMCVSTLYVHGYMGDADKARTMERIRARAEIQREASPATAKGDA</sequence>
<proteinExistence type="predicted"/>
<dbReference type="AlphaFoldDB" id="A0A1U6I7L3"/>
<dbReference type="Proteomes" id="UP000190989">
    <property type="component" value="Unassembled WGS sequence"/>
</dbReference>
<keyword evidence="2" id="KW-1185">Reference proteome</keyword>
<dbReference type="STRING" id="428990.SAMN06295987_104323"/>
<evidence type="ECO:0000313" key="2">
    <source>
        <dbReference type="Proteomes" id="UP000190989"/>
    </source>
</evidence>
<evidence type="ECO:0000313" key="1">
    <source>
        <dbReference type="EMBL" id="SLK04004.1"/>
    </source>
</evidence>
<dbReference type="RefSeq" id="WP_079730959.1">
    <property type="nucleotide sequence ID" value="NZ_FVZE01000004.1"/>
</dbReference>
<name>A0A1U6I7L3_9SPHN</name>